<dbReference type="EMBL" id="CP159373">
    <property type="protein sequence ID" value="XCN71885.1"/>
    <property type="molecule type" value="Genomic_DNA"/>
</dbReference>
<dbReference type="KEGG" id="eaj:Q3M24_16470"/>
<sequence>MKSPNPNSPAFKTIVRGRIRGHEHVQGKKKDSKGFYKTTVIHPAQDEYSHPSTFAVNASAPLGPDNQDVAVICNLRPYNRNGFNNLQLWLDEDATNSLKDREN</sequence>
<reference evidence="1" key="1">
    <citation type="journal article" date="2024" name="Syst. Appl. Microbiol.">
        <title>First single-strain enrichments of Electrothrix cable bacteria, description of E. aestuarii sp. nov. and E. rattekaaiensis sp. nov., and proposal of a cable bacteria taxonomy following the rules of the SeqCode.</title>
        <authorList>
            <person name="Plum-Jensen L.E."/>
            <person name="Schramm A."/>
            <person name="Marshall I.P.G."/>
        </authorList>
    </citation>
    <scope>NUCLEOTIDE SEQUENCE</scope>
    <source>
        <strain evidence="1">Rat1</strain>
    </source>
</reference>
<organism evidence="1">
    <name type="scientific">Candidatus Electrothrix aestuarii</name>
    <dbReference type="NCBI Taxonomy" id="3062594"/>
    <lineage>
        <taxon>Bacteria</taxon>
        <taxon>Pseudomonadati</taxon>
        <taxon>Thermodesulfobacteriota</taxon>
        <taxon>Desulfobulbia</taxon>
        <taxon>Desulfobulbales</taxon>
        <taxon>Desulfobulbaceae</taxon>
        <taxon>Candidatus Electrothrix</taxon>
    </lineage>
</organism>
<name>A0AAU8LSQ2_9BACT</name>
<protein>
    <submittedName>
        <fullName evidence="1">Uncharacterized protein</fullName>
    </submittedName>
</protein>
<accession>A0AAU8LSQ2</accession>
<evidence type="ECO:0000313" key="1">
    <source>
        <dbReference type="EMBL" id="XCN71885.1"/>
    </source>
</evidence>
<gene>
    <name evidence="1" type="ORF">Q3M24_16470</name>
</gene>
<proteinExistence type="predicted"/>
<reference evidence="1" key="2">
    <citation type="submission" date="2024-06" db="EMBL/GenBank/DDBJ databases">
        <authorList>
            <person name="Plum-Jensen L.E."/>
            <person name="Schramm A."/>
            <person name="Marshall I.P.G."/>
        </authorList>
    </citation>
    <scope>NUCLEOTIDE SEQUENCE</scope>
    <source>
        <strain evidence="1">Rat1</strain>
    </source>
</reference>
<dbReference type="AlphaFoldDB" id="A0AAU8LSQ2"/>